<dbReference type="EC" id="3.1.3.16" evidence="12"/>
<evidence type="ECO:0000256" key="4">
    <source>
        <dbReference type="ARBA" id="ARBA00022771"/>
    </source>
</evidence>
<proteinExistence type="inferred from homology"/>
<dbReference type="GO" id="GO:0008270">
    <property type="term" value="F:zinc ion binding"/>
    <property type="evidence" value="ECO:0007669"/>
    <property type="project" value="UniProtKB-KW"/>
</dbReference>
<dbReference type="GO" id="GO:0043175">
    <property type="term" value="F:RNA polymerase core enzyme binding"/>
    <property type="evidence" value="ECO:0007669"/>
    <property type="project" value="UniProtKB-UniRule"/>
</dbReference>
<evidence type="ECO:0000313" key="15">
    <source>
        <dbReference type="EMBL" id="KAG2857840.1"/>
    </source>
</evidence>
<keyword evidence="5 12" id="KW-0378">Hydrolase</keyword>
<keyword evidence="8 12" id="KW-0539">Nucleus</keyword>
<evidence type="ECO:0000256" key="12">
    <source>
        <dbReference type="RuleBase" id="RU367080"/>
    </source>
</evidence>
<evidence type="ECO:0000256" key="7">
    <source>
        <dbReference type="ARBA" id="ARBA00022912"/>
    </source>
</evidence>
<dbReference type="PROSITE" id="PS51479">
    <property type="entry name" value="ZF_RTR1"/>
    <property type="match status" value="1"/>
</dbReference>
<evidence type="ECO:0000256" key="9">
    <source>
        <dbReference type="ARBA" id="ARBA00047761"/>
    </source>
</evidence>
<accession>A0A8T0Z6G7</accession>
<keyword evidence="6 12" id="KW-0862">Zinc</keyword>
<evidence type="ECO:0000256" key="6">
    <source>
        <dbReference type="ARBA" id="ARBA00022833"/>
    </source>
</evidence>
<dbReference type="Gene3D" id="1.25.40.820">
    <property type="match status" value="1"/>
</dbReference>
<evidence type="ECO:0000256" key="10">
    <source>
        <dbReference type="ARBA" id="ARBA00048336"/>
    </source>
</evidence>
<evidence type="ECO:0000256" key="2">
    <source>
        <dbReference type="ARBA" id="ARBA00005676"/>
    </source>
</evidence>
<evidence type="ECO:0000256" key="8">
    <source>
        <dbReference type="ARBA" id="ARBA00023242"/>
    </source>
</evidence>
<dbReference type="GO" id="GO:0008420">
    <property type="term" value="F:RNA polymerase II CTD heptapeptide repeat phosphatase activity"/>
    <property type="evidence" value="ECO:0007669"/>
    <property type="project" value="UniProtKB-UniRule"/>
</dbReference>
<comment type="function">
    <text evidence="12">Putative RNA polymerase II subunit B1 C-terminal domain (CTD) phosphatase involved in RNA polymerase II transcription regulation.</text>
</comment>
<comment type="similarity">
    <text evidence="2 11 12">Belongs to the RPAP2 family.</text>
</comment>
<feature type="non-terminal residue" evidence="15">
    <location>
        <position position="1"/>
    </location>
</feature>
<comment type="catalytic activity">
    <reaction evidence="9 12">
        <text>O-phospho-L-seryl-[protein] + H2O = L-seryl-[protein] + phosphate</text>
        <dbReference type="Rhea" id="RHEA:20629"/>
        <dbReference type="Rhea" id="RHEA-COMP:9863"/>
        <dbReference type="Rhea" id="RHEA-COMP:11604"/>
        <dbReference type="ChEBI" id="CHEBI:15377"/>
        <dbReference type="ChEBI" id="CHEBI:29999"/>
        <dbReference type="ChEBI" id="CHEBI:43474"/>
        <dbReference type="ChEBI" id="CHEBI:83421"/>
        <dbReference type="EC" id="3.1.3.16"/>
    </reaction>
</comment>
<dbReference type="Proteomes" id="UP000735874">
    <property type="component" value="Unassembled WGS sequence"/>
</dbReference>
<organism evidence="15 16">
    <name type="scientific">Phytophthora cactorum</name>
    <dbReference type="NCBI Taxonomy" id="29920"/>
    <lineage>
        <taxon>Eukaryota</taxon>
        <taxon>Sar</taxon>
        <taxon>Stramenopiles</taxon>
        <taxon>Oomycota</taxon>
        <taxon>Peronosporomycetes</taxon>
        <taxon>Peronosporales</taxon>
        <taxon>Peronosporaceae</taxon>
        <taxon>Phytophthora</taxon>
    </lineage>
</organism>
<evidence type="ECO:0000256" key="1">
    <source>
        <dbReference type="ARBA" id="ARBA00004123"/>
    </source>
</evidence>
<evidence type="ECO:0000256" key="11">
    <source>
        <dbReference type="PROSITE-ProRule" id="PRU00812"/>
    </source>
</evidence>
<name>A0A8T0Z6G7_9STRA</name>
<gene>
    <name evidence="15" type="ORF">PC113_g10332</name>
</gene>
<evidence type="ECO:0000256" key="3">
    <source>
        <dbReference type="ARBA" id="ARBA00022723"/>
    </source>
</evidence>
<feature type="compositionally biased region" description="Acidic residues" evidence="13">
    <location>
        <begin position="315"/>
        <end position="331"/>
    </location>
</feature>
<dbReference type="EMBL" id="RCMG01000275">
    <property type="protein sequence ID" value="KAG2857840.1"/>
    <property type="molecule type" value="Genomic_DNA"/>
</dbReference>
<dbReference type="PANTHER" id="PTHR14732:SF0">
    <property type="entry name" value="RNA POLYMERASE II SUBUNIT B1 CTD PHOSPHATASE RPAP2-RELATED"/>
    <property type="match status" value="1"/>
</dbReference>
<dbReference type="AlphaFoldDB" id="A0A8T0Z6G7"/>
<comment type="caution">
    <text evidence="15">The sequence shown here is derived from an EMBL/GenBank/DDBJ whole genome shotgun (WGS) entry which is preliminary data.</text>
</comment>
<comment type="subcellular location">
    <subcellularLocation>
        <location evidence="1 12">Nucleus</location>
    </subcellularLocation>
</comment>
<comment type="catalytic activity">
    <reaction evidence="10 12">
        <text>O-phospho-L-threonyl-[protein] + H2O = L-threonyl-[protein] + phosphate</text>
        <dbReference type="Rhea" id="RHEA:47004"/>
        <dbReference type="Rhea" id="RHEA-COMP:11060"/>
        <dbReference type="Rhea" id="RHEA-COMP:11605"/>
        <dbReference type="ChEBI" id="CHEBI:15377"/>
        <dbReference type="ChEBI" id="CHEBI:30013"/>
        <dbReference type="ChEBI" id="CHEBI:43474"/>
        <dbReference type="ChEBI" id="CHEBI:61977"/>
        <dbReference type="EC" id="3.1.3.16"/>
    </reaction>
</comment>
<keyword evidence="3 12" id="KW-0479">Metal-binding</keyword>
<dbReference type="GO" id="GO:0005634">
    <property type="term" value="C:nucleus"/>
    <property type="evidence" value="ECO:0007669"/>
    <property type="project" value="UniProtKB-SubCell"/>
</dbReference>
<evidence type="ECO:0000256" key="5">
    <source>
        <dbReference type="ARBA" id="ARBA00022801"/>
    </source>
</evidence>
<keyword evidence="7 12" id="KW-0904">Protein phosphatase</keyword>
<dbReference type="GO" id="GO:0005737">
    <property type="term" value="C:cytoplasm"/>
    <property type="evidence" value="ECO:0007669"/>
    <property type="project" value="TreeGrafter"/>
</dbReference>
<dbReference type="PANTHER" id="PTHR14732">
    <property type="entry name" value="RNA POLYMERASE II SUBUNIT B1 CTD PHOSPHATASE RPAP2-RELATED"/>
    <property type="match status" value="1"/>
</dbReference>
<dbReference type="InterPro" id="IPR007308">
    <property type="entry name" value="Rtr1/RPAP2_dom"/>
</dbReference>
<feature type="domain" description="RTR1-type" evidence="14">
    <location>
        <begin position="110"/>
        <end position="192"/>
    </location>
</feature>
<sequence length="622" mass="69444">MENLWICCTSFLYTEASRSPWRRCLSRTHNERLVCFLAASSHAQLVDVASTRLFNVRGTPGAIQVAILACGPHSHFLPIMTSVNGSNVHEAFALMATLLAPRVPVRYLELSGQLLQRRQMEEVFEERAAAKRCAFPACENPLPKSSGKFRVSLARKEIYDAQYERQFCSELCLKKARVLLSRLVHKPPQLVPSLVEVFGTDKPNPLDYEDDVKAVNRIKTPVVHKPGPLPKAKAVWAKTQDLGIVERKHSTSVSVPPALEATTSTKLKENASPAAPDRNFPTLEHASLIEGYVFPAHKQELAKKVEKLVKKSQEEGDNEDDIVVSDSDESDAAASDVSSAGSFEISDFDDEEVVTLNDLPLFSHLWGLFSNWITHETTLAVAGRPLPAKEEKDATDPLIGGPEKAEADAARRRARQIRTERWSSLSLMLRRPLPQVALKLKLASDRFANHRIDAITESFALREAIDTRNAHQWTCVATILLLVAYDIKPKDILEGERSDQVKALTKLDTSELQQLLQLFYEVRKDTDVAVDTDVAPIPENEPKVKDASKREMSDKPPAFCRKCRRAKTKCICKTRAKTPKEEEMSTTQLEEMLQEALVASLKGELVVAVFVADAEVRLEDRV</sequence>
<dbReference type="InterPro" id="IPR039693">
    <property type="entry name" value="Rtr1/RPAP2"/>
</dbReference>
<keyword evidence="4 12" id="KW-0863">Zinc-finger</keyword>
<feature type="region of interest" description="Disordered" evidence="13">
    <location>
        <begin position="248"/>
        <end position="279"/>
    </location>
</feature>
<dbReference type="Pfam" id="PF04181">
    <property type="entry name" value="RPAP2_Rtr1"/>
    <property type="match status" value="1"/>
</dbReference>
<reference evidence="15" key="1">
    <citation type="submission" date="2018-10" db="EMBL/GenBank/DDBJ databases">
        <title>Effector identification in a new, highly contiguous assembly of the strawberry crown rot pathogen Phytophthora cactorum.</title>
        <authorList>
            <person name="Armitage A.D."/>
            <person name="Nellist C.F."/>
            <person name="Bates H."/>
            <person name="Vickerstaff R.J."/>
            <person name="Harrison R.J."/>
        </authorList>
    </citation>
    <scope>NUCLEOTIDE SEQUENCE</scope>
    <source>
        <strain evidence="15">15-7</strain>
    </source>
</reference>
<evidence type="ECO:0000259" key="14">
    <source>
        <dbReference type="PROSITE" id="PS51479"/>
    </source>
</evidence>
<dbReference type="InterPro" id="IPR038534">
    <property type="entry name" value="Rtr1/RPAP2_sf"/>
</dbReference>
<dbReference type="VEuPathDB" id="FungiDB:PC110_g11619"/>
<evidence type="ECO:0000313" key="16">
    <source>
        <dbReference type="Proteomes" id="UP000735874"/>
    </source>
</evidence>
<protein>
    <recommendedName>
        <fullName evidence="12">RNA polymerase II subunit B1 CTD phosphatase RPAP2 homolog</fullName>
        <ecNumber evidence="12">3.1.3.16</ecNumber>
    </recommendedName>
</protein>
<feature type="region of interest" description="Disordered" evidence="13">
    <location>
        <begin position="312"/>
        <end position="338"/>
    </location>
</feature>
<evidence type="ECO:0000256" key="13">
    <source>
        <dbReference type="SAM" id="MobiDB-lite"/>
    </source>
</evidence>